<dbReference type="InterPro" id="IPR052016">
    <property type="entry name" value="Bact_Sigma-Reg"/>
</dbReference>
<name>A0ABQ2ESF2_9ACTN</name>
<sequence>MGTRPTTAVKSTSGRPGTPSSPGTRGQLPASRDTTRGDDAAQALWNGRPPTVLLIEDDPGDALLVEELVADSEVPLRLSLARTLAEAITALEAEMPQCILLDLHLPDAQGLEALERVLVHADGSAVVVLTGLAEERSGLAAVAAGAQDYLIKGRVEPDLFVRAIRYAIQRKHTEQAASALQTSRLRAQENARLERGLLPTPLLLDTTVAVCARYQPGRSQALLGGDFYDVVQTPDGMTHAVVGDVSGHGPDEAALGVCLRVAWRSFVLAGARGQQLLALLEQILVAERSGPEIFATLTCLTRSPADDHMNLQRAGHPGVVIRSPESGIRLEEVPGGPVLGLLPGLAAWPVTPVPVHRHGAVMMFTDGLIEGRIGTGFERLGEHGLLEIARRHAHEPADAFVDTIIHSAQSLAASGGGLADDVAVLHLEWNGAT</sequence>
<feature type="compositionally biased region" description="Low complexity" evidence="3">
    <location>
        <begin position="11"/>
        <end position="26"/>
    </location>
</feature>
<dbReference type="PANTHER" id="PTHR43156">
    <property type="entry name" value="STAGE II SPORULATION PROTEIN E-RELATED"/>
    <property type="match status" value="1"/>
</dbReference>
<keyword evidence="1" id="KW-0378">Hydrolase</keyword>
<dbReference type="PROSITE" id="PS50110">
    <property type="entry name" value="RESPONSE_REGULATORY"/>
    <property type="match status" value="1"/>
</dbReference>
<dbReference type="Pfam" id="PF07228">
    <property type="entry name" value="SpoIIE"/>
    <property type="match status" value="1"/>
</dbReference>
<protein>
    <submittedName>
        <fullName evidence="5">Fused response regulator/phosphatase</fullName>
    </submittedName>
</protein>
<gene>
    <name evidence="5" type="ORF">GCM10011583_59750</name>
</gene>
<organism evidence="5 6">
    <name type="scientific">Streptomyces camponoticapitis</name>
    <dbReference type="NCBI Taxonomy" id="1616125"/>
    <lineage>
        <taxon>Bacteria</taxon>
        <taxon>Bacillati</taxon>
        <taxon>Actinomycetota</taxon>
        <taxon>Actinomycetes</taxon>
        <taxon>Kitasatosporales</taxon>
        <taxon>Streptomycetaceae</taxon>
        <taxon>Streptomyces</taxon>
    </lineage>
</organism>
<feature type="domain" description="Response regulatory" evidence="4">
    <location>
        <begin position="51"/>
        <end position="167"/>
    </location>
</feature>
<dbReference type="SUPFAM" id="SSF52172">
    <property type="entry name" value="CheY-like"/>
    <property type="match status" value="1"/>
</dbReference>
<dbReference type="SMART" id="SM00448">
    <property type="entry name" value="REC"/>
    <property type="match status" value="1"/>
</dbReference>
<dbReference type="PANTHER" id="PTHR43156:SF2">
    <property type="entry name" value="STAGE II SPORULATION PROTEIN E"/>
    <property type="match status" value="1"/>
</dbReference>
<evidence type="ECO:0000259" key="4">
    <source>
        <dbReference type="PROSITE" id="PS50110"/>
    </source>
</evidence>
<dbReference type="InterPro" id="IPR001932">
    <property type="entry name" value="PPM-type_phosphatase-like_dom"/>
</dbReference>
<dbReference type="InterPro" id="IPR001789">
    <property type="entry name" value="Sig_transdc_resp-reg_receiver"/>
</dbReference>
<dbReference type="RefSeq" id="WP_189110684.1">
    <property type="nucleotide sequence ID" value="NZ_BMMV01000024.1"/>
</dbReference>
<feature type="modified residue" description="4-aspartylphosphate" evidence="2">
    <location>
        <position position="102"/>
    </location>
</feature>
<feature type="region of interest" description="Disordered" evidence="3">
    <location>
        <begin position="1"/>
        <end position="37"/>
    </location>
</feature>
<feature type="compositionally biased region" description="Polar residues" evidence="3">
    <location>
        <begin position="1"/>
        <end position="10"/>
    </location>
</feature>
<evidence type="ECO:0000313" key="5">
    <source>
        <dbReference type="EMBL" id="GGK19930.1"/>
    </source>
</evidence>
<accession>A0ABQ2ESF2</accession>
<keyword evidence="6" id="KW-1185">Reference proteome</keyword>
<comment type="caution">
    <text evidence="5">The sequence shown here is derived from an EMBL/GenBank/DDBJ whole genome shotgun (WGS) entry which is preliminary data.</text>
</comment>
<dbReference type="Gene3D" id="3.60.40.10">
    <property type="entry name" value="PPM-type phosphatase domain"/>
    <property type="match status" value="1"/>
</dbReference>
<dbReference type="CDD" id="cd00156">
    <property type="entry name" value="REC"/>
    <property type="match status" value="1"/>
</dbReference>
<dbReference type="InterPro" id="IPR011006">
    <property type="entry name" value="CheY-like_superfamily"/>
</dbReference>
<keyword evidence="2" id="KW-0597">Phosphoprotein</keyword>
<evidence type="ECO:0000313" key="6">
    <source>
        <dbReference type="Proteomes" id="UP000660265"/>
    </source>
</evidence>
<dbReference type="InterPro" id="IPR036457">
    <property type="entry name" value="PPM-type-like_dom_sf"/>
</dbReference>
<reference evidence="6" key="1">
    <citation type="journal article" date="2019" name="Int. J. Syst. Evol. Microbiol.">
        <title>The Global Catalogue of Microorganisms (GCM) 10K type strain sequencing project: providing services to taxonomists for standard genome sequencing and annotation.</title>
        <authorList>
            <consortium name="The Broad Institute Genomics Platform"/>
            <consortium name="The Broad Institute Genome Sequencing Center for Infectious Disease"/>
            <person name="Wu L."/>
            <person name="Ma J."/>
        </authorList>
    </citation>
    <scope>NUCLEOTIDE SEQUENCE [LARGE SCALE GENOMIC DNA]</scope>
    <source>
        <strain evidence="6">CGMCC 4.7275</strain>
    </source>
</reference>
<dbReference type="SMART" id="SM00331">
    <property type="entry name" value="PP2C_SIG"/>
    <property type="match status" value="1"/>
</dbReference>
<dbReference type="EMBL" id="BMMV01000024">
    <property type="protein sequence ID" value="GGK19930.1"/>
    <property type="molecule type" value="Genomic_DNA"/>
</dbReference>
<evidence type="ECO:0000256" key="1">
    <source>
        <dbReference type="ARBA" id="ARBA00022801"/>
    </source>
</evidence>
<dbReference type="Pfam" id="PF00072">
    <property type="entry name" value="Response_reg"/>
    <property type="match status" value="1"/>
</dbReference>
<evidence type="ECO:0000256" key="2">
    <source>
        <dbReference type="PROSITE-ProRule" id="PRU00169"/>
    </source>
</evidence>
<dbReference type="Gene3D" id="3.40.50.2300">
    <property type="match status" value="1"/>
</dbReference>
<evidence type="ECO:0000256" key="3">
    <source>
        <dbReference type="SAM" id="MobiDB-lite"/>
    </source>
</evidence>
<proteinExistence type="predicted"/>
<dbReference type="Proteomes" id="UP000660265">
    <property type="component" value="Unassembled WGS sequence"/>
</dbReference>